<reference evidence="8" key="1">
    <citation type="journal article" date="2019" name="Int. J. Syst. Evol. Microbiol.">
        <title>The Global Catalogue of Microorganisms (GCM) 10K type strain sequencing project: providing services to taxonomists for standard genome sequencing and annotation.</title>
        <authorList>
            <consortium name="The Broad Institute Genomics Platform"/>
            <consortium name="The Broad Institute Genome Sequencing Center for Infectious Disease"/>
            <person name="Wu L."/>
            <person name="Ma J."/>
        </authorList>
    </citation>
    <scope>NUCLEOTIDE SEQUENCE [LARGE SCALE GENOMIC DNA]</scope>
    <source>
        <strain evidence="8">CGMCC 4.7427</strain>
    </source>
</reference>
<feature type="transmembrane region" description="Helical" evidence="5">
    <location>
        <begin position="9"/>
        <end position="30"/>
    </location>
</feature>
<feature type="transmembrane region" description="Helical" evidence="5">
    <location>
        <begin position="74"/>
        <end position="96"/>
    </location>
</feature>
<protein>
    <submittedName>
        <fullName evidence="7">VanZ family protein</fullName>
    </submittedName>
</protein>
<proteinExistence type="predicted"/>
<sequence>MESSSVGKIIGVVATLYTILLTIGSLIKPVHVVPKVTNFDKLLHAGAYFGLALLWLLFYFMYKKITVKKSTQLKTYLIIALILIGYGIVIEVMQGSLTIYRQPDGWDVIANTIGVLSGCLCFALFFKKFKALNTRY</sequence>
<dbReference type="PANTHER" id="PTHR28008">
    <property type="entry name" value="DOMAIN PROTEIN, PUTATIVE (AFU_ORTHOLOGUE AFUA_3G10980)-RELATED"/>
    <property type="match status" value="1"/>
</dbReference>
<evidence type="ECO:0000259" key="6">
    <source>
        <dbReference type="Pfam" id="PF04892"/>
    </source>
</evidence>
<evidence type="ECO:0000313" key="8">
    <source>
        <dbReference type="Proteomes" id="UP001595878"/>
    </source>
</evidence>
<keyword evidence="8" id="KW-1185">Reference proteome</keyword>
<evidence type="ECO:0000256" key="3">
    <source>
        <dbReference type="ARBA" id="ARBA00022989"/>
    </source>
</evidence>
<evidence type="ECO:0000256" key="1">
    <source>
        <dbReference type="ARBA" id="ARBA00004141"/>
    </source>
</evidence>
<feature type="transmembrane region" description="Helical" evidence="5">
    <location>
        <begin position="108"/>
        <end position="126"/>
    </location>
</feature>
<comment type="subcellular location">
    <subcellularLocation>
        <location evidence="1">Membrane</location>
        <topology evidence="1">Multi-pass membrane protein</topology>
    </subcellularLocation>
</comment>
<dbReference type="EMBL" id="JBHSHB010000014">
    <property type="protein sequence ID" value="MFC4690613.1"/>
    <property type="molecule type" value="Genomic_DNA"/>
</dbReference>
<feature type="domain" description="VanZ-like" evidence="6">
    <location>
        <begin position="39"/>
        <end position="125"/>
    </location>
</feature>
<dbReference type="RefSeq" id="WP_380033805.1">
    <property type="nucleotide sequence ID" value="NZ_JBHSHB010000014.1"/>
</dbReference>
<dbReference type="Pfam" id="PF04892">
    <property type="entry name" value="VanZ"/>
    <property type="match status" value="1"/>
</dbReference>
<dbReference type="InterPro" id="IPR006976">
    <property type="entry name" value="VanZ-like"/>
</dbReference>
<organism evidence="7 8">
    <name type="scientific">Dokdonia genika</name>
    <dbReference type="NCBI Taxonomy" id="308113"/>
    <lineage>
        <taxon>Bacteria</taxon>
        <taxon>Pseudomonadati</taxon>
        <taxon>Bacteroidota</taxon>
        <taxon>Flavobacteriia</taxon>
        <taxon>Flavobacteriales</taxon>
        <taxon>Flavobacteriaceae</taxon>
        <taxon>Dokdonia</taxon>
    </lineage>
</organism>
<keyword evidence="2 5" id="KW-0812">Transmembrane</keyword>
<name>A0ABV9LA87_9FLAO</name>
<keyword evidence="4 5" id="KW-0472">Membrane</keyword>
<evidence type="ECO:0000256" key="5">
    <source>
        <dbReference type="SAM" id="Phobius"/>
    </source>
</evidence>
<comment type="caution">
    <text evidence="7">The sequence shown here is derived from an EMBL/GenBank/DDBJ whole genome shotgun (WGS) entry which is preliminary data.</text>
</comment>
<dbReference type="PANTHER" id="PTHR28008:SF1">
    <property type="entry name" value="DOMAIN PROTEIN, PUTATIVE (AFU_ORTHOLOGUE AFUA_3G10980)-RELATED"/>
    <property type="match status" value="1"/>
</dbReference>
<evidence type="ECO:0000256" key="2">
    <source>
        <dbReference type="ARBA" id="ARBA00022692"/>
    </source>
</evidence>
<keyword evidence="3 5" id="KW-1133">Transmembrane helix</keyword>
<dbReference type="Proteomes" id="UP001595878">
    <property type="component" value="Unassembled WGS sequence"/>
</dbReference>
<feature type="transmembrane region" description="Helical" evidence="5">
    <location>
        <begin position="42"/>
        <end position="62"/>
    </location>
</feature>
<accession>A0ABV9LA87</accession>
<dbReference type="NCBIfam" id="NF037970">
    <property type="entry name" value="vanZ_1"/>
    <property type="match status" value="1"/>
</dbReference>
<gene>
    <name evidence="7" type="ORF">ACFO5T_09260</name>
</gene>
<evidence type="ECO:0000313" key="7">
    <source>
        <dbReference type="EMBL" id="MFC4690613.1"/>
    </source>
</evidence>
<dbReference type="SUPFAM" id="SSF144091">
    <property type="entry name" value="Rhomboid-like"/>
    <property type="match status" value="1"/>
</dbReference>
<evidence type="ECO:0000256" key="4">
    <source>
        <dbReference type="ARBA" id="ARBA00023136"/>
    </source>
</evidence>
<dbReference type="InterPro" id="IPR035952">
    <property type="entry name" value="Rhomboid-like_sf"/>
</dbReference>